<name>A0A2P6MIZ6_ALKUR</name>
<dbReference type="Proteomes" id="UP000243650">
    <property type="component" value="Unassembled WGS sequence"/>
</dbReference>
<proteinExistence type="inferred from homology"/>
<keyword evidence="4 6" id="KW-0658">Purine biosynthesis</keyword>
<dbReference type="Gene3D" id="3.30.1280.10">
    <property type="entry name" value="Phosphoribosylformylglycinamidine synthase subunit PurS"/>
    <property type="match status" value="1"/>
</dbReference>
<dbReference type="UniPathway" id="UPA00074">
    <property type="reaction ID" value="UER00128"/>
</dbReference>
<comment type="subunit">
    <text evidence="6">Part of the FGAM synthase complex composed of 1 PurL, 1 PurQ and 2 PurS subunits.</text>
</comment>
<dbReference type="InterPro" id="IPR036604">
    <property type="entry name" value="PurS-like_sf"/>
</dbReference>
<evidence type="ECO:0000313" key="7">
    <source>
        <dbReference type="EMBL" id="PRO66255.1"/>
    </source>
</evidence>
<keyword evidence="1 6" id="KW-0963">Cytoplasm</keyword>
<dbReference type="PANTHER" id="PTHR34696:SF1">
    <property type="entry name" value="PHOSPHORIBOSYLFORMYLGLYCINAMIDINE SYNTHASE SUBUNIT PURS"/>
    <property type="match status" value="1"/>
</dbReference>
<dbReference type="Pfam" id="PF02700">
    <property type="entry name" value="PurS"/>
    <property type="match status" value="1"/>
</dbReference>
<dbReference type="EC" id="6.3.5.3" evidence="6"/>
<reference evidence="7 8" key="1">
    <citation type="submission" date="2018-03" db="EMBL/GenBank/DDBJ databases">
        <title>Bacillus urumqiensis sp. nov., a moderately haloalkaliphilic bacterium isolated from a salt lake.</title>
        <authorList>
            <person name="Zhao B."/>
            <person name="Liao Z."/>
        </authorList>
    </citation>
    <scope>NUCLEOTIDE SEQUENCE [LARGE SCALE GENOMIC DNA]</scope>
    <source>
        <strain evidence="7 8">BZ-SZ-XJ18</strain>
    </source>
</reference>
<protein>
    <recommendedName>
        <fullName evidence="6">Phosphoribosylformylglycinamidine synthase subunit PurS</fullName>
        <shortName evidence="6">FGAM synthase</shortName>
        <ecNumber evidence="6">6.3.5.3</ecNumber>
    </recommendedName>
    <alternativeName>
        <fullName evidence="6">Formylglycinamide ribonucleotide amidotransferase subunit III</fullName>
        <shortName evidence="6">FGAR amidotransferase III</shortName>
        <shortName evidence="6">FGAR-AT III</shortName>
    </alternativeName>
    <alternativeName>
        <fullName evidence="6">Phosphoribosylformylglycinamidine synthase subunit III</fullName>
    </alternativeName>
</protein>
<dbReference type="GO" id="GO:0006189">
    <property type="term" value="P:'de novo' IMP biosynthetic process"/>
    <property type="evidence" value="ECO:0007669"/>
    <property type="project" value="UniProtKB-UniRule"/>
</dbReference>
<dbReference type="EMBL" id="PVNS01000004">
    <property type="protein sequence ID" value="PRO66255.1"/>
    <property type="molecule type" value="Genomic_DNA"/>
</dbReference>
<evidence type="ECO:0000256" key="2">
    <source>
        <dbReference type="ARBA" id="ARBA00022598"/>
    </source>
</evidence>
<dbReference type="NCBIfam" id="NF004630">
    <property type="entry name" value="PRK05974.1"/>
    <property type="match status" value="1"/>
</dbReference>
<dbReference type="InterPro" id="IPR003850">
    <property type="entry name" value="PurS"/>
</dbReference>
<keyword evidence="2 6" id="KW-0436">Ligase</keyword>
<dbReference type="AlphaFoldDB" id="A0A2P6MIZ6"/>
<comment type="subcellular location">
    <subcellularLocation>
        <location evidence="6">Cytoplasm</location>
    </subcellularLocation>
</comment>
<dbReference type="OrthoDB" id="9799101at2"/>
<dbReference type="GO" id="GO:0005737">
    <property type="term" value="C:cytoplasm"/>
    <property type="evidence" value="ECO:0007669"/>
    <property type="project" value="UniProtKB-SubCell"/>
</dbReference>
<comment type="pathway">
    <text evidence="6">Purine metabolism; IMP biosynthesis via de novo pathway; 5-amino-1-(5-phospho-D-ribosyl)imidazole from N(2)-formyl-N(1)-(5-phospho-D-ribosyl)glycinamide: step 1/2.</text>
</comment>
<comment type="catalytic activity">
    <reaction evidence="6">
        <text>N(2)-formyl-N(1)-(5-phospho-beta-D-ribosyl)glycinamide + L-glutamine + ATP + H2O = 2-formamido-N(1)-(5-O-phospho-beta-D-ribosyl)acetamidine + L-glutamate + ADP + phosphate + H(+)</text>
        <dbReference type="Rhea" id="RHEA:17129"/>
        <dbReference type="ChEBI" id="CHEBI:15377"/>
        <dbReference type="ChEBI" id="CHEBI:15378"/>
        <dbReference type="ChEBI" id="CHEBI:29985"/>
        <dbReference type="ChEBI" id="CHEBI:30616"/>
        <dbReference type="ChEBI" id="CHEBI:43474"/>
        <dbReference type="ChEBI" id="CHEBI:58359"/>
        <dbReference type="ChEBI" id="CHEBI:147286"/>
        <dbReference type="ChEBI" id="CHEBI:147287"/>
        <dbReference type="ChEBI" id="CHEBI:456216"/>
        <dbReference type="EC" id="6.3.5.3"/>
    </reaction>
</comment>
<keyword evidence="3 6" id="KW-0547">Nucleotide-binding</keyword>
<dbReference type="NCBIfam" id="TIGR00302">
    <property type="entry name" value="phosphoribosylformylglycinamidine synthase subunit PurS"/>
    <property type="match status" value="1"/>
</dbReference>
<dbReference type="HAMAP" id="MF_01926">
    <property type="entry name" value="PurS"/>
    <property type="match status" value="1"/>
</dbReference>
<dbReference type="PANTHER" id="PTHR34696">
    <property type="entry name" value="PHOSPHORIBOSYLFORMYLGLYCINAMIDINE SYNTHASE SUBUNIT PURS"/>
    <property type="match status" value="1"/>
</dbReference>
<gene>
    <name evidence="6" type="primary">purS</name>
    <name evidence="7" type="ORF">C6I21_05485</name>
</gene>
<dbReference type="SUPFAM" id="SSF82697">
    <property type="entry name" value="PurS-like"/>
    <property type="match status" value="1"/>
</dbReference>
<evidence type="ECO:0000313" key="8">
    <source>
        <dbReference type="Proteomes" id="UP000243650"/>
    </source>
</evidence>
<dbReference type="GO" id="GO:0004642">
    <property type="term" value="F:phosphoribosylformylglycinamidine synthase activity"/>
    <property type="evidence" value="ECO:0007669"/>
    <property type="project" value="UniProtKB-UniRule"/>
</dbReference>
<evidence type="ECO:0000256" key="4">
    <source>
        <dbReference type="ARBA" id="ARBA00022755"/>
    </source>
</evidence>
<comment type="caution">
    <text evidence="7">The sequence shown here is derived from an EMBL/GenBank/DDBJ whole genome shotgun (WGS) entry which is preliminary data.</text>
</comment>
<evidence type="ECO:0000256" key="1">
    <source>
        <dbReference type="ARBA" id="ARBA00022490"/>
    </source>
</evidence>
<comment type="similarity">
    <text evidence="6">Belongs to the PurS family.</text>
</comment>
<evidence type="ECO:0000256" key="6">
    <source>
        <dbReference type="HAMAP-Rule" id="MF_01926"/>
    </source>
</evidence>
<evidence type="ECO:0000256" key="5">
    <source>
        <dbReference type="ARBA" id="ARBA00022840"/>
    </source>
</evidence>
<accession>A0A2P6MIZ6</accession>
<comment type="function">
    <text evidence="6">Part of the phosphoribosylformylglycinamidine synthase complex involved in the purines biosynthetic pathway. Catalyzes the ATP-dependent conversion of formylglycinamide ribonucleotide (FGAR) and glutamine to yield formylglycinamidine ribonucleotide (FGAM) and glutamate. The FGAM synthase complex is composed of three subunits. PurQ produces an ammonia molecule by converting glutamine to glutamate. PurL transfers the ammonia molecule to FGAR to form FGAM in an ATP-dependent manner. PurS interacts with PurQ and PurL and is thought to assist in the transfer of the ammonia molecule from PurQ to PurL.</text>
</comment>
<evidence type="ECO:0000256" key="3">
    <source>
        <dbReference type="ARBA" id="ARBA00022741"/>
    </source>
</evidence>
<sequence>MTVEGTVYVTWKNGVLDPQGSAVTGSLHQLGYDNVEEVTISRMLKVTLEADSLSAAEEQLKQMSEQLLANPVIEDYTIHVEEVVSG</sequence>
<dbReference type="RefSeq" id="WP_105958445.1">
    <property type="nucleotide sequence ID" value="NZ_PVNS01000004.1"/>
</dbReference>
<organism evidence="7 8">
    <name type="scientific">Alkalicoccus urumqiensis</name>
    <name type="common">Bacillus urumqiensis</name>
    <dbReference type="NCBI Taxonomy" id="1548213"/>
    <lineage>
        <taxon>Bacteria</taxon>
        <taxon>Bacillati</taxon>
        <taxon>Bacillota</taxon>
        <taxon>Bacilli</taxon>
        <taxon>Bacillales</taxon>
        <taxon>Bacillaceae</taxon>
        <taxon>Alkalicoccus</taxon>
    </lineage>
</organism>
<keyword evidence="5 6" id="KW-0067">ATP-binding</keyword>
<dbReference type="GO" id="GO:0005524">
    <property type="term" value="F:ATP binding"/>
    <property type="evidence" value="ECO:0007669"/>
    <property type="project" value="UniProtKB-UniRule"/>
</dbReference>
<keyword evidence="8" id="KW-1185">Reference proteome</keyword>